<protein>
    <submittedName>
        <fullName evidence="1">Uncharacterized protein</fullName>
    </submittedName>
</protein>
<accession>A0A5B2XV12</accession>
<evidence type="ECO:0000313" key="2">
    <source>
        <dbReference type="Proteomes" id="UP000323454"/>
    </source>
</evidence>
<comment type="caution">
    <text evidence="1">The sequence shown here is derived from an EMBL/GenBank/DDBJ whole genome shotgun (WGS) entry which is preliminary data.</text>
</comment>
<reference evidence="1 2" key="2">
    <citation type="submission" date="2019-09" db="EMBL/GenBank/DDBJ databases">
        <authorList>
            <person name="Jin C."/>
        </authorList>
    </citation>
    <scope>NUCLEOTIDE SEQUENCE [LARGE SCALE GENOMIC DNA]</scope>
    <source>
        <strain evidence="1 2">AN110305</strain>
    </source>
</reference>
<sequence length="335" mass="37065">MEGPVHNDTVGAAIYSEATEHDQVRAVPLSHLSIEVGHFYMEDLLRGDDWIRGQFQRVAPWVAAATAAVDTGGAKPRVSTCLLMDDYFRNDTSPAAIMDRLVGIAAECDVRIDYVAREAGCCVADDVPLAELTAARLLPEPAPGTNGSRPPAHESGWLCNGERSGDLGSDQAMRSRRWRPPQEFGKRNHSIFLDVEMWKDADDKVNGEALPLRAWSCPFLASVWQLLRLGMLRHYGDAVAQPQQWQDDASWPDRWSELPAVIRLNKHASPFAAYRSMSILPRWYLPIEHAVGVILGHLGLDDAVTEQVVTRGAAEGLRVPRSVTERLSHVFIEGS</sequence>
<reference evidence="1 2" key="1">
    <citation type="submission" date="2019-09" db="EMBL/GenBank/DDBJ databases">
        <title>Goodfellowia gen. nov., a new genus of the Pseudonocardineae related to Actinoalloteichus, containing Goodfellowia coeruleoviolacea gen. nov., comb. nov. gen. nov., comb. nov.</title>
        <authorList>
            <person name="Labeda D."/>
        </authorList>
    </citation>
    <scope>NUCLEOTIDE SEQUENCE [LARGE SCALE GENOMIC DNA]</scope>
    <source>
        <strain evidence="1 2">AN110305</strain>
    </source>
</reference>
<dbReference type="AlphaFoldDB" id="A0A5B2XV12"/>
<gene>
    <name evidence="1" type="ORF">F0L68_01735</name>
</gene>
<dbReference type="NCBIfam" id="NF040566">
    <property type="entry name" value="SCO2522_fam"/>
    <property type="match status" value="1"/>
</dbReference>
<proteinExistence type="predicted"/>
<dbReference type="EMBL" id="VUOB01000002">
    <property type="protein sequence ID" value="KAA2266634.1"/>
    <property type="molecule type" value="Genomic_DNA"/>
</dbReference>
<dbReference type="Proteomes" id="UP000323454">
    <property type="component" value="Unassembled WGS sequence"/>
</dbReference>
<dbReference type="InterPro" id="IPR049747">
    <property type="entry name" value="SCO2522-like"/>
</dbReference>
<evidence type="ECO:0000313" key="1">
    <source>
        <dbReference type="EMBL" id="KAA2266634.1"/>
    </source>
</evidence>
<keyword evidence="2" id="KW-1185">Reference proteome</keyword>
<name>A0A5B2XV12_9PSEU</name>
<dbReference type="OrthoDB" id="4561843at2"/>
<organism evidence="1 2">
    <name type="scientific">Solihabitans fulvus</name>
    <dbReference type="NCBI Taxonomy" id="1892852"/>
    <lineage>
        <taxon>Bacteria</taxon>
        <taxon>Bacillati</taxon>
        <taxon>Actinomycetota</taxon>
        <taxon>Actinomycetes</taxon>
        <taxon>Pseudonocardiales</taxon>
        <taxon>Pseudonocardiaceae</taxon>
        <taxon>Solihabitans</taxon>
    </lineage>
</organism>